<dbReference type="InterPro" id="IPR029052">
    <property type="entry name" value="Metallo-depent_PP-like"/>
</dbReference>
<gene>
    <name evidence="2" type="ORF">GN244_ATG05106</name>
    <name evidence="3" type="ORF">GN958_ATG11734</name>
</gene>
<evidence type="ECO:0000259" key="1">
    <source>
        <dbReference type="Pfam" id="PF00149"/>
    </source>
</evidence>
<dbReference type="Pfam" id="PF00149">
    <property type="entry name" value="Metallophos"/>
    <property type="match status" value="1"/>
</dbReference>
<keyword evidence="4" id="KW-1185">Reference proteome</keyword>
<dbReference type="PANTHER" id="PTHR42850:SF4">
    <property type="entry name" value="ZINC-DEPENDENT ENDOPOLYPHOSPHATASE"/>
    <property type="match status" value="1"/>
</dbReference>
<evidence type="ECO:0000313" key="3">
    <source>
        <dbReference type="EMBL" id="KAF4139072.1"/>
    </source>
</evidence>
<dbReference type="GO" id="GO:0006798">
    <property type="term" value="P:polyphosphate catabolic process"/>
    <property type="evidence" value="ECO:0007669"/>
    <property type="project" value="TreeGrafter"/>
</dbReference>
<protein>
    <submittedName>
        <fullName evidence="2">Calcineurin-like phosphoesterase</fullName>
    </submittedName>
</protein>
<dbReference type="EMBL" id="JAACNO010001584">
    <property type="protein sequence ID" value="KAF4139072.1"/>
    <property type="molecule type" value="Genomic_DNA"/>
</dbReference>
<comment type="caution">
    <text evidence="2">The sequence shown here is derived from an EMBL/GenBank/DDBJ whole genome shotgun (WGS) entry which is preliminary data.</text>
</comment>
<dbReference type="GO" id="GO:0000298">
    <property type="term" value="F:endopolyphosphatase activity"/>
    <property type="evidence" value="ECO:0007669"/>
    <property type="project" value="TreeGrafter"/>
</dbReference>
<dbReference type="Proteomes" id="UP000602510">
    <property type="component" value="Unassembled WGS sequence"/>
</dbReference>
<sequence length="267" mass="29615">MAQIERAHPDVALPAVVHRVADDVPASTRVIIIGDVHGCFDELQLLLSACDFSPPNDCLVFVGDLVNKGPKPLDVVRFVRESGSLCVRGNHDDAALSAFYQWINGGRVPGSAKYSYVEHFKPEDVEFLEQLPFSVSLPNHSNIIVVHAGVVPEVNLEEQRPVDMYKMRFVQREKADDETSKWMALEKKKYKFENGGEPETWAKVWGGPRHVYFGHAASAGLQQESFATGLDTGCCYGKKLTACIIPSNRLVQVDAKEQYEVPSGDKN</sequence>
<dbReference type="GO" id="GO:0005737">
    <property type="term" value="C:cytoplasm"/>
    <property type="evidence" value="ECO:0007669"/>
    <property type="project" value="TreeGrafter"/>
</dbReference>
<reference evidence="2" key="1">
    <citation type="submission" date="2020-04" db="EMBL/GenBank/DDBJ databases">
        <title>Hybrid Assembly of Korean Phytophthora infestans isolates.</title>
        <authorList>
            <person name="Prokchorchik M."/>
            <person name="Lee Y."/>
            <person name="Seo J."/>
            <person name="Cho J.-H."/>
            <person name="Park Y.-E."/>
            <person name="Jang D.-C."/>
            <person name="Im J.-S."/>
            <person name="Choi J.-G."/>
            <person name="Park H.-J."/>
            <person name="Lee G.-B."/>
            <person name="Lee Y.-G."/>
            <person name="Hong S.-Y."/>
            <person name="Cho K."/>
            <person name="Sohn K.H."/>
        </authorList>
    </citation>
    <scope>NUCLEOTIDE SEQUENCE</scope>
    <source>
        <strain evidence="2">KR_1_A1</strain>
        <strain evidence="3">KR_2_A2</strain>
    </source>
</reference>
<dbReference type="InterPro" id="IPR050126">
    <property type="entry name" value="Ap4A_hydrolase"/>
</dbReference>
<dbReference type="EMBL" id="WSZM01000097">
    <property type="protein sequence ID" value="KAF4042797.1"/>
    <property type="molecule type" value="Genomic_DNA"/>
</dbReference>
<dbReference type="Proteomes" id="UP000704712">
    <property type="component" value="Unassembled WGS sequence"/>
</dbReference>
<proteinExistence type="predicted"/>
<dbReference type="Gene3D" id="3.60.21.10">
    <property type="match status" value="1"/>
</dbReference>
<dbReference type="PANTHER" id="PTHR42850">
    <property type="entry name" value="METALLOPHOSPHOESTERASE"/>
    <property type="match status" value="1"/>
</dbReference>
<dbReference type="InterPro" id="IPR004843">
    <property type="entry name" value="Calcineurin-like_PHP"/>
</dbReference>
<dbReference type="GO" id="GO:0016791">
    <property type="term" value="F:phosphatase activity"/>
    <property type="evidence" value="ECO:0007669"/>
    <property type="project" value="TreeGrafter"/>
</dbReference>
<dbReference type="AlphaFoldDB" id="A0A833SXT8"/>
<evidence type="ECO:0000313" key="2">
    <source>
        <dbReference type="EMBL" id="KAF4042797.1"/>
    </source>
</evidence>
<feature type="domain" description="Calcineurin-like phosphoesterase" evidence="1">
    <location>
        <begin position="29"/>
        <end position="209"/>
    </location>
</feature>
<dbReference type="SUPFAM" id="SSF56300">
    <property type="entry name" value="Metallo-dependent phosphatases"/>
    <property type="match status" value="1"/>
</dbReference>
<name>A0A833SXT8_PHYIN</name>
<organism evidence="2 4">
    <name type="scientific">Phytophthora infestans</name>
    <name type="common">Potato late blight agent</name>
    <name type="synonym">Botrytis infestans</name>
    <dbReference type="NCBI Taxonomy" id="4787"/>
    <lineage>
        <taxon>Eukaryota</taxon>
        <taxon>Sar</taxon>
        <taxon>Stramenopiles</taxon>
        <taxon>Oomycota</taxon>
        <taxon>Peronosporomycetes</taxon>
        <taxon>Peronosporales</taxon>
        <taxon>Peronosporaceae</taxon>
        <taxon>Phytophthora</taxon>
    </lineage>
</organism>
<evidence type="ECO:0000313" key="4">
    <source>
        <dbReference type="Proteomes" id="UP000602510"/>
    </source>
</evidence>
<accession>A0A833SXT8</accession>
<dbReference type="CDD" id="cd00144">
    <property type="entry name" value="MPP_PPP_family"/>
    <property type="match status" value="1"/>
</dbReference>